<keyword evidence="1" id="KW-1133">Transmembrane helix</keyword>
<dbReference type="InParanoid" id="A0A2G5DSH6"/>
<reference evidence="3 4" key="1">
    <citation type="submission" date="2017-09" db="EMBL/GenBank/DDBJ databases">
        <title>WGS assembly of Aquilegia coerulea Goldsmith.</title>
        <authorList>
            <person name="Hodges S."/>
            <person name="Kramer E."/>
            <person name="Nordborg M."/>
            <person name="Tomkins J."/>
            <person name="Borevitz J."/>
            <person name="Derieg N."/>
            <person name="Yan J."/>
            <person name="Mihaltcheva S."/>
            <person name="Hayes R.D."/>
            <person name="Rokhsar D."/>
        </authorList>
    </citation>
    <scope>NUCLEOTIDE SEQUENCE [LARGE SCALE GENOMIC DNA]</scope>
    <source>
        <strain evidence="4">cv. Goldsmith</strain>
    </source>
</reference>
<name>A0A2G5DSH6_AQUCA</name>
<feature type="domain" description="DUF7870" evidence="2">
    <location>
        <begin position="225"/>
        <end position="393"/>
    </location>
</feature>
<dbReference type="AlphaFoldDB" id="A0A2G5DSH6"/>
<protein>
    <recommendedName>
        <fullName evidence="2">DUF7870 domain-containing protein</fullName>
    </recommendedName>
</protein>
<sequence>MKNCSYLPRSVIYENQLVITIPHSRILKVLARSVLLALIIITFPSIESFIADSSMNRSLDNVEINSVNPIDSILMPLLFQDLVNEGLFKLGGKSLFVTSGDYNVENSYKENRQILIDNEIDLVSELDQERQSSIADNSFDFIISSGFQASEFIDRSVKMGGIVVSQLNNDPAAFMKPSNYKIVYIRKFDTTVVAMRKIAALPDILNSPTKRRLFGFESDAKRAALNGLEDVILEPPRGSSAFKTYSRKTKYLPELTGDTLDGYKRRVFIDVSLPGKAGGSIEWFKKNYPTRNRVFDIFNIEMVAGESALPQIGVSDWLEKNVKKEEYVVMKAEADVVEEMISSKAINLVDELFLECKHQWQRGKKNKGKRAYWECLALYGRLRDEGVAVHQWWG</sequence>
<dbReference type="PANTHER" id="PTHR33597:SF11">
    <property type="entry name" value="OS07G0620600 PROTEIN"/>
    <property type="match status" value="1"/>
</dbReference>
<proteinExistence type="predicted"/>
<evidence type="ECO:0000313" key="3">
    <source>
        <dbReference type="EMBL" id="PIA46474.1"/>
    </source>
</evidence>
<evidence type="ECO:0000313" key="4">
    <source>
        <dbReference type="Proteomes" id="UP000230069"/>
    </source>
</evidence>
<gene>
    <name evidence="3" type="ORF">AQUCO_01500190v1</name>
</gene>
<dbReference type="EMBL" id="KZ305032">
    <property type="protein sequence ID" value="PIA46474.1"/>
    <property type="molecule type" value="Genomic_DNA"/>
</dbReference>
<dbReference type="Proteomes" id="UP000230069">
    <property type="component" value="Unassembled WGS sequence"/>
</dbReference>
<dbReference type="STRING" id="218851.A0A2G5DSH6"/>
<dbReference type="Pfam" id="PF25276">
    <property type="entry name" value="DUF7870"/>
    <property type="match status" value="1"/>
</dbReference>
<organism evidence="3 4">
    <name type="scientific">Aquilegia coerulea</name>
    <name type="common">Rocky mountain columbine</name>
    <dbReference type="NCBI Taxonomy" id="218851"/>
    <lineage>
        <taxon>Eukaryota</taxon>
        <taxon>Viridiplantae</taxon>
        <taxon>Streptophyta</taxon>
        <taxon>Embryophyta</taxon>
        <taxon>Tracheophyta</taxon>
        <taxon>Spermatophyta</taxon>
        <taxon>Magnoliopsida</taxon>
        <taxon>Ranunculales</taxon>
        <taxon>Ranunculaceae</taxon>
        <taxon>Thalictroideae</taxon>
        <taxon>Aquilegia</taxon>
    </lineage>
</organism>
<dbReference type="OrthoDB" id="1919622at2759"/>
<keyword evidence="4" id="KW-1185">Reference proteome</keyword>
<dbReference type="InterPro" id="IPR057192">
    <property type="entry name" value="DUF7870"/>
</dbReference>
<feature type="transmembrane region" description="Helical" evidence="1">
    <location>
        <begin position="29"/>
        <end position="46"/>
    </location>
</feature>
<evidence type="ECO:0000256" key="1">
    <source>
        <dbReference type="SAM" id="Phobius"/>
    </source>
</evidence>
<evidence type="ECO:0000259" key="2">
    <source>
        <dbReference type="Pfam" id="PF25276"/>
    </source>
</evidence>
<keyword evidence="1" id="KW-0472">Membrane</keyword>
<accession>A0A2G5DSH6</accession>
<dbReference type="PANTHER" id="PTHR33597">
    <property type="entry name" value="OS02G0760400 PROTEIN"/>
    <property type="match status" value="1"/>
</dbReference>
<keyword evidence="1" id="KW-0812">Transmembrane</keyword>